<protein>
    <submittedName>
        <fullName evidence="3">Uncharacterized protein</fullName>
    </submittedName>
</protein>
<evidence type="ECO:0000313" key="4">
    <source>
        <dbReference type="Proteomes" id="UP000252419"/>
    </source>
</evidence>
<feature type="transmembrane region" description="Helical" evidence="2">
    <location>
        <begin position="151"/>
        <end position="173"/>
    </location>
</feature>
<evidence type="ECO:0000256" key="1">
    <source>
        <dbReference type="SAM" id="MobiDB-lite"/>
    </source>
</evidence>
<keyword evidence="2" id="KW-0472">Membrane</keyword>
<comment type="caution">
    <text evidence="3">The sequence shown here is derived from an EMBL/GenBank/DDBJ whole genome shotgun (WGS) entry which is preliminary data.</text>
</comment>
<feature type="compositionally biased region" description="Basic residues" evidence="1">
    <location>
        <begin position="1"/>
        <end position="10"/>
    </location>
</feature>
<name>A0A367UEV2_9PROT</name>
<dbReference type="EMBL" id="JPWA01000014">
    <property type="protein sequence ID" value="RCK05582.1"/>
    <property type="molecule type" value="Genomic_DNA"/>
</dbReference>
<accession>A0A367UEV2</accession>
<sequence length="182" mass="19846">MLSAGIHRRSPGQGVLTSELDSADQQNGGGDPEPQSDHQSPEHRRHVKSQAAASSKSGRHPDIDVKNVKTNVAASDDGPEDHPFIDFIASIMPSGEVPNDDPEFPIYADDSQASGYRPENQGRRILRNAPETKPVSSVHTLAIRRRGMERWLPNIGSFLITGIVIVAVIWMTVIELSVILGR</sequence>
<evidence type="ECO:0000313" key="3">
    <source>
        <dbReference type="EMBL" id="RCK05582.1"/>
    </source>
</evidence>
<dbReference type="AlphaFoldDB" id="A0A367UEV2"/>
<feature type="region of interest" description="Disordered" evidence="1">
    <location>
        <begin position="1"/>
        <end position="66"/>
    </location>
</feature>
<dbReference type="Proteomes" id="UP000252419">
    <property type="component" value="Unassembled WGS sequence"/>
</dbReference>
<reference evidence="3 4" key="1">
    <citation type="submission" date="2014-07" db="EMBL/GenBank/DDBJ databases">
        <title>Draft genome sequence of Thalassospira xianhensis P-4 (MCCC 1A02616).</title>
        <authorList>
            <person name="Lai Q."/>
            <person name="Shao Z."/>
        </authorList>
    </citation>
    <scope>NUCLEOTIDE SEQUENCE [LARGE SCALE GENOMIC DNA]</scope>
    <source>
        <strain evidence="3 4">MCCC 1A02616</strain>
    </source>
</reference>
<feature type="compositionally biased region" description="Polar residues" evidence="1">
    <location>
        <begin position="15"/>
        <end position="26"/>
    </location>
</feature>
<proteinExistence type="predicted"/>
<organism evidence="3 4">
    <name type="scientific">Thalassospira xianhensis MCCC 1A02616</name>
    <dbReference type="NCBI Taxonomy" id="1177929"/>
    <lineage>
        <taxon>Bacteria</taxon>
        <taxon>Pseudomonadati</taxon>
        <taxon>Pseudomonadota</taxon>
        <taxon>Alphaproteobacteria</taxon>
        <taxon>Rhodospirillales</taxon>
        <taxon>Thalassospiraceae</taxon>
        <taxon>Thalassospira</taxon>
    </lineage>
</organism>
<keyword evidence="2" id="KW-1133">Transmembrane helix</keyword>
<evidence type="ECO:0000256" key="2">
    <source>
        <dbReference type="SAM" id="Phobius"/>
    </source>
</evidence>
<gene>
    <name evidence="3" type="ORF">TH5_13140</name>
</gene>
<keyword evidence="4" id="KW-1185">Reference proteome</keyword>
<keyword evidence="2" id="KW-0812">Transmembrane</keyword>